<reference evidence="6" key="2">
    <citation type="submission" date="2023-01" db="EMBL/GenBank/DDBJ databases">
        <authorList>
            <person name="Sun Q."/>
            <person name="Evtushenko L."/>
        </authorList>
    </citation>
    <scope>NUCLEOTIDE SEQUENCE</scope>
    <source>
        <strain evidence="6">VKM Ac-1958</strain>
    </source>
</reference>
<dbReference type="Proteomes" id="UP001142325">
    <property type="component" value="Unassembled WGS sequence"/>
</dbReference>
<name>A0A9W6M8B4_9MICO</name>
<dbReference type="InterPro" id="IPR015590">
    <property type="entry name" value="Aldehyde_DH_dom"/>
</dbReference>
<dbReference type="PANTHER" id="PTHR43111">
    <property type="entry name" value="ALDEHYDE DEHYDROGENASE B-RELATED"/>
    <property type="match status" value="1"/>
</dbReference>
<dbReference type="Gene3D" id="3.40.309.10">
    <property type="entry name" value="Aldehyde Dehydrogenase, Chain A, domain 2"/>
    <property type="match status" value="1"/>
</dbReference>
<feature type="domain" description="Aldehyde dehydrogenase" evidence="5">
    <location>
        <begin position="39"/>
        <end position="503"/>
    </location>
</feature>
<dbReference type="FunFam" id="3.40.605.10:FF:000001">
    <property type="entry name" value="Aldehyde dehydrogenase 1"/>
    <property type="match status" value="1"/>
</dbReference>
<reference evidence="6" key="1">
    <citation type="journal article" date="2014" name="Int. J. Syst. Evol. Microbiol.">
        <title>Complete genome sequence of Corynebacterium casei LMG S-19264T (=DSM 44701T), isolated from a smear-ripened cheese.</title>
        <authorList>
            <consortium name="US DOE Joint Genome Institute (JGI-PGF)"/>
            <person name="Walter F."/>
            <person name="Albersmeier A."/>
            <person name="Kalinowski J."/>
            <person name="Ruckert C."/>
        </authorList>
    </citation>
    <scope>NUCLEOTIDE SEQUENCE</scope>
    <source>
        <strain evidence="6">VKM Ac-1958</strain>
    </source>
</reference>
<dbReference type="InterPro" id="IPR016163">
    <property type="entry name" value="Ald_DH_C"/>
</dbReference>
<dbReference type="PROSITE" id="PS00070">
    <property type="entry name" value="ALDEHYDE_DEHYDR_CYS"/>
    <property type="match status" value="1"/>
</dbReference>
<proteinExistence type="inferred from homology"/>
<evidence type="ECO:0000256" key="2">
    <source>
        <dbReference type="ARBA" id="ARBA00023002"/>
    </source>
</evidence>
<dbReference type="PROSITE" id="PS00687">
    <property type="entry name" value="ALDEHYDE_DEHYDR_GLU"/>
    <property type="match status" value="1"/>
</dbReference>
<comment type="caution">
    <text evidence="6">The sequence shown here is derived from an EMBL/GenBank/DDBJ whole genome shotgun (WGS) entry which is preliminary data.</text>
</comment>
<dbReference type="RefSeq" id="WP_204938599.1">
    <property type="nucleotide sequence ID" value="NZ_BAAAUM010000001.1"/>
</dbReference>
<evidence type="ECO:0000256" key="4">
    <source>
        <dbReference type="RuleBase" id="RU003345"/>
    </source>
</evidence>
<dbReference type="SUPFAM" id="SSF53720">
    <property type="entry name" value="ALDH-like"/>
    <property type="match status" value="1"/>
</dbReference>
<evidence type="ECO:0000313" key="7">
    <source>
        <dbReference type="Proteomes" id="UP001142325"/>
    </source>
</evidence>
<dbReference type="CDD" id="cd07559">
    <property type="entry name" value="ALDH_ACDHII_AcoD-like"/>
    <property type="match status" value="1"/>
</dbReference>
<dbReference type="InterPro" id="IPR016160">
    <property type="entry name" value="Ald_DH_CS_CYS"/>
</dbReference>
<dbReference type="GO" id="GO:0016620">
    <property type="term" value="F:oxidoreductase activity, acting on the aldehyde or oxo group of donors, NAD or NADP as acceptor"/>
    <property type="evidence" value="ECO:0007669"/>
    <property type="project" value="InterPro"/>
</dbReference>
<evidence type="ECO:0000313" key="6">
    <source>
        <dbReference type="EMBL" id="GLK00924.1"/>
    </source>
</evidence>
<dbReference type="AlphaFoldDB" id="A0A9W6M8B4"/>
<dbReference type="InterPro" id="IPR016161">
    <property type="entry name" value="Ald_DH/histidinol_DH"/>
</dbReference>
<organism evidence="6 7">
    <name type="scientific">Microbacterium keratanolyticum</name>
    <dbReference type="NCBI Taxonomy" id="67574"/>
    <lineage>
        <taxon>Bacteria</taxon>
        <taxon>Bacillati</taxon>
        <taxon>Actinomycetota</taxon>
        <taxon>Actinomycetes</taxon>
        <taxon>Micrococcales</taxon>
        <taxon>Microbacteriaceae</taxon>
        <taxon>Microbacterium</taxon>
    </lineage>
</organism>
<evidence type="ECO:0000256" key="3">
    <source>
        <dbReference type="PROSITE-ProRule" id="PRU10007"/>
    </source>
</evidence>
<dbReference type="InterPro" id="IPR029510">
    <property type="entry name" value="Ald_DH_CS_GLU"/>
</dbReference>
<dbReference type="Pfam" id="PF00171">
    <property type="entry name" value="Aldedh"/>
    <property type="match status" value="1"/>
</dbReference>
<dbReference type="PANTHER" id="PTHR43111:SF1">
    <property type="entry name" value="ALDEHYDE DEHYDROGENASE B-RELATED"/>
    <property type="match status" value="1"/>
</dbReference>
<evidence type="ECO:0000259" key="5">
    <source>
        <dbReference type="Pfam" id="PF00171"/>
    </source>
</evidence>
<sequence>MTIVEEDVSTAYAAPGQPGSIAKYRARYGHYIGGEFVEPVKGQYFENVSPVNGKPFTEVGRGTVEDIDRAVDVAWKAFGSWGKTSPAQRAVVLNRIADRMEQHLEEIAVAETWENGKPVRETLAADIPLAIDHFRYFAGVLRAQEGGISQLDENTVAYHFHEPLGVVGQIIPWNFPILMATWKLAPALAAGNCIVIKPAEQTPASLLFLFDLIGDLIPAGVVNIVNGFGIEAGAPLAQHKRIRKVAFTGETTTGRLIMQYASQNLIPVTLELGGKSPNVFFEDVARSTSDPYYDKALEGFTMFALNQGEVCTCPSRALIQRSIYDTFLADGLDRVQKVRQGNPLDPNTMIGAQASNDQLEKILSYIDIGKQGGARLLIGGERADLGGDLSEGFYVQPTVFEGTNDMRIFQEEIFGPVLSVTSFDDFDDAIGIANDTLYGLGAGVWSRSGDTAYRAGRAIEAGRVWTNTYHQYPAHAAFGGYKQSGIGRENHKMMLDHYQQTKNLLVSYAEGPMGFF</sequence>
<keyword evidence="2 4" id="KW-0560">Oxidoreductase</keyword>
<comment type="similarity">
    <text evidence="1 4">Belongs to the aldehyde dehydrogenase family.</text>
</comment>
<feature type="active site" evidence="3">
    <location>
        <position position="271"/>
    </location>
</feature>
<keyword evidence="7" id="KW-1185">Reference proteome</keyword>
<accession>A0A9W6M8B4</accession>
<dbReference type="InterPro" id="IPR016162">
    <property type="entry name" value="Ald_DH_N"/>
</dbReference>
<gene>
    <name evidence="6" type="ORF">GCM10017596_06390</name>
</gene>
<protein>
    <submittedName>
        <fullName evidence="6">Aldehyde dehydrogenase</fullName>
    </submittedName>
</protein>
<dbReference type="EMBL" id="BSET01000001">
    <property type="protein sequence ID" value="GLK00924.1"/>
    <property type="molecule type" value="Genomic_DNA"/>
</dbReference>
<dbReference type="Gene3D" id="3.40.605.10">
    <property type="entry name" value="Aldehyde Dehydrogenase, Chain A, domain 1"/>
    <property type="match status" value="1"/>
</dbReference>
<evidence type="ECO:0000256" key="1">
    <source>
        <dbReference type="ARBA" id="ARBA00009986"/>
    </source>
</evidence>